<accession>A0ACC0A226</accession>
<name>A0ACC0A226_CATRO</name>
<dbReference type="Proteomes" id="UP001060085">
    <property type="component" value="Linkage Group LG07"/>
</dbReference>
<organism evidence="1 2">
    <name type="scientific">Catharanthus roseus</name>
    <name type="common">Madagascar periwinkle</name>
    <name type="synonym">Vinca rosea</name>
    <dbReference type="NCBI Taxonomy" id="4058"/>
    <lineage>
        <taxon>Eukaryota</taxon>
        <taxon>Viridiplantae</taxon>
        <taxon>Streptophyta</taxon>
        <taxon>Embryophyta</taxon>
        <taxon>Tracheophyta</taxon>
        <taxon>Spermatophyta</taxon>
        <taxon>Magnoliopsida</taxon>
        <taxon>eudicotyledons</taxon>
        <taxon>Gunneridae</taxon>
        <taxon>Pentapetalae</taxon>
        <taxon>asterids</taxon>
        <taxon>lamiids</taxon>
        <taxon>Gentianales</taxon>
        <taxon>Apocynaceae</taxon>
        <taxon>Rauvolfioideae</taxon>
        <taxon>Vinceae</taxon>
        <taxon>Catharanthinae</taxon>
        <taxon>Catharanthus</taxon>
    </lineage>
</organism>
<keyword evidence="2" id="KW-1185">Reference proteome</keyword>
<comment type="caution">
    <text evidence="1">The sequence shown here is derived from an EMBL/GenBank/DDBJ whole genome shotgun (WGS) entry which is preliminary data.</text>
</comment>
<evidence type="ECO:0000313" key="1">
    <source>
        <dbReference type="EMBL" id="KAI5654290.1"/>
    </source>
</evidence>
<protein>
    <submittedName>
        <fullName evidence="1">Uncharacterized protein</fullName>
    </submittedName>
</protein>
<sequence>MAEILQKDGSWEPLTPAKETPTRPEYEKAQTDWVPAEESRLRSGSGIDDNQSSPLHCKNLKRKRKNTNVDIADNPDQTPKLKRKKYWPKILDDRKPKKLPKTQKRTRKNSKKTNALTPEPSTPKPARNNKAISPERRRNLKKNVARPLNFDLDTERRKIVSKKQRYQRWKCKQMSIKREPLLSDFPESCKKNRLRHQKPRVFLQFLESNFFAGKIQATVKQFCAAIMDPISFRCVLAMKPIVISRKKRNNRPKAKVAEGGVGKPLPDHEKESNIPAMSKLQSHGESESPILKSGIKSSGEVSSNTEIGKDATEAQEISNCPNEAAVVNNSQISSVEEIQLIETKEVIEELQNYDATIIFPEEKLSKKSTRGSKSMDCSLVKKPKRAKNIPTWKPATLSMDKFNLSQDGGLFDYIIQKLECLSIADSCKELTPYKGKKKKKSKDDLNVESQVITTSKGRRPKNPLAGKVELDRRTIIAWDRLMGNDDGTGVSEETNEEEKKYWNEQRDSFKGLVNTFIERMHLIQGNRRFSPWKGSVLDSVVGVFLTQNVSDLLSSSSFLTLAAEYPVRSEHNNTDDECEVTAESSKDGEMGSNTEIGSGWRSQESTLSHDIEVEESSRETMGNYIPEIGGLSQESTASKEQNVDYKSAPEEEEEENIPAAHVTEKVASLGRKKEASSEQKKKNEKKINWEEWRKFYSKPRERNPDFKDFVDWEGVRCGSFQDLSNTIQGRGQNNLLAARIKKLLDELHKNVGRLDLEWLRDVPPEKAKEFLLSIDGLGLKSVECVRLLALHHHAFPVDTNVGRVAVRLGWVPLEPLPDNVQIHDLKQYPSMDKIQIYLCPRLCTLDPEKLYELHYQLITFGKVFCTKASPNCNACPMRGDCSYFASAFASKLKLPAPKGKAKSSRPNQDSSKHMTPLGVPLIAGNSLGSSGHEESCEPIIEFPASPVRGGETVEIQERDIEDLCNDPEDDEIPVIRLDTAEFRSKLLNILGKKAKSMSQSQELVSLTPEELLAITPEAASIPIPNVKKFMKRRKIHLAFELPDDHFLLQEFPKRVKGDPGRYLFVPTVESMHHAMADKQSDHTVYGTIMMPVQTTLEEMFPLNGTYFQVNEVFADDESSTHRIGVPSNVLSTLRQRLLFCGTSTTNDSKKNFTFQFLTCGKMKEIKDDANNMAAIIGGDDRKETRTMKGLPLMSDLNPYILLSSYTIGALLIHIKLTKNNYD</sequence>
<dbReference type="EMBL" id="CM044707">
    <property type="protein sequence ID" value="KAI5654290.1"/>
    <property type="molecule type" value="Genomic_DNA"/>
</dbReference>
<gene>
    <name evidence="1" type="ORF">M9H77_31477</name>
</gene>
<reference evidence="2" key="1">
    <citation type="journal article" date="2023" name="Nat. Plants">
        <title>Single-cell RNA sequencing provides a high-resolution roadmap for understanding the multicellular compartmentation of specialized metabolism.</title>
        <authorList>
            <person name="Sun S."/>
            <person name="Shen X."/>
            <person name="Li Y."/>
            <person name="Li Y."/>
            <person name="Wang S."/>
            <person name="Li R."/>
            <person name="Zhang H."/>
            <person name="Shen G."/>
            <person name="Guo B."/>
            <person name="Wei J."/>
            <person name="Xu J."/>
            <person name="St-Pierre B."/>
            <person name="Chen S."/>
            <person name="Sun C."/>
        </authorList>
    </citation>
    <scope>NUCLEOTIDE SEQUENCE [LARGE SCALE GENOMIC DNA]</scope>
</reference>
<proteinExistence type="predicted"/>
<evidence type="ECO:0000313" key="2">
    <source>
        <dbReference type="Proteomes" id="UP001060085"/>
    </source>
</evidence>